<dbReference type="PROSITE" id="PS00595">
    <property type="entry name" value="AA_TRANSFER_CLASS_5"/>
    <property type="match status" value="1"/>
</dbReference>
<dbReference type="InterPro" id="IPR000192">
    <property type="entry name" value="Aminotrans_V_dom"/>
</dbReference>
<gene>
    <name evidence="9" type="ORF">ACFOUO_07470</name>
</gene>
<evidence type="ECO:0000256" key="3">
    <source>
        <dbReference type="ARBA" id="ARBA00022723"/>
    </source>
</evidence>
<reference evidence="10" key="1">
    <citation type="journal article" date="2019" name="Int. J. Syst. Evol. Microbiol.">
        <title>The Global Catalogue of Microorganisms (GCM) 10K type strain sequencing project: providing services to taxonomists for standard genome sequencing and annotation.</title>
        <authorList>
            <consortium name="The Broad Institute Genomics Platform"/>
            <consortium name="The Broad Institute Genome Sequencing Center for Infectious Disease"/>
            <person name="Wu L."/>
            <person name="Ma J."/>
        </authorList>
    </citation>
    <scope>NUCLEOTIDE SEQUENCE [LARGE SCALE GENOMIC DNA]</scope>
    <source>
        <strain evidence="10">IBRC-M 10813</strain>
    </source>
</reference>
<feature type="domain" description="Aminotransferase class V" evidence="8">
    <location>
        <begin position="2"/>
        <end position="366"/>
    </location>
</feature>
<keyword evidence="3" id="KW-0479">Metal-binding</keyword>
<dbReference type="Gene3D" id="3.40.640.10">
    <property type="entry name" value="Type I PLP-dependent aspartate aminotransferase-like (Major domain)"/>
    <property type="match status" value="1"/>
</dbReference>
<dbReference type="NCBIfam" id="NF002806">
    <property type="entry name" value="PRK02948.1"/>
    <property type="match status" value="1"/>
</dbReference>
<sequence>MIYMDNSATTRPDPEVIRVMSEVMENVYGNPSSLHGLGGKAERLVKQARQATAKVLGVSPRSLVFTSGGTESNNMAIKGVALQFQNRGRHLITTQVEHASVHQVYEQLEREGWRVTRLPVDEKGRVQPEDVERSLTNGTVLVSVMHVNNETGTIQPIPEIGRLLAGHPKVLFHVDAVQSFGKMDVRPQEWGVDLMSFSGHKFHGPKGTGCLYIREGVRLSPLLSGGGQEEGFRSGTQNVPGIAGFAKAAVLAAGRRKQRLPLFQQWKRELIQLCKEGLTNVRINGDISDAGGAPFILSLSFPGLKSEVMVHALEEEGVVVSSQSACSSKGEKASRILTAMGIDAITAVGTIRLSMGHQTTEDDVHRTAEIFRRVIPRLQQVMKVHES</sequence>
<evidence type="ECO:0000256" key="4">
    <source>
        <dbReference type="ARBA" id="ARBA00022898"/>
    </source>
</evidence>
<dbReference type="InterPro" id="IPR015421">
    <property type="entry name" value="PyrdxlP-dep_Trfase_major"/>
</dbReference>
<accession>A0ABV8JHF5</accession>
<protein>
    <submittedName>
        <fullName evidence="9">Cysteine desulfurase family protein</fullName>
    </submittedName>
</protein>
<dbReference type="SUPFAM" id="SSF53383">
    <property type="entry name" value="PLP-dependent transferases"/>
    <property type="match status" value="1"/>
</dbReference>
<evidence type="ECO:0000313" key="10">
    <source>
        <dbReference type="Proteomes" id="UP001595843"/>
    </source>
</evidence>
<dbReference type="RefSeq" id="WP_380703772.1">
    <property type="nucleotide sequence ID" value="NZ_JBHSAP010000009.1"/>
</dbReference>
<keyword evidence="6" id="KW-0411">Iron-sulfur</keyword>
<dbReference type="InterPro" id="IPR015422">
    <property type="entry name" value="PyrdxlP-dep_Trfase_small"/>
</dbReference>
<proteinExistence type="inferred from homology"/>
<dbReference type="InterPro" id="IPR020578">
    <property type="entry name" value="Aminotrans_V_PyrdxlP_BS"/>
</dbReference>
<evidence type="ECO:0000256" key="7">
    <source>
        <dbReference type="RuleBase" id="RU004504"/>
    </source>
</evidence>
<comment type="caution">
    <text evidence="9">The sequence shown here is derived from an EMBL/GenBank/DDBJ whole genome shotgun (WGS) entry which is preliminary data.</text>
</comment>
<dbReference type="InterPro" id="IPR015424">
    <property type="entry name" value="PyrdxlP-dep_Trfase"/>
</dbReference>
<comment type="similarity">
    <text evidence="2">Belongs to the class-V pyridoxal-phosphate-dependent aminotransferase family. NifS/IscS subfamily.</text>
</comment>
<evidence type="ECO:0000256" key="6">
    <source>
        <dbReference type="ARBA" id="ARBA00023014"/>
    </source>
</evidence>
<dbReference type="Gene3D" id="3.90.1150.10">
    <property type="entry name" value="Aspartate Aminotransferase, domain 1"/>
    <property type="match status" value="1"/>
</dbReference>
<evidence type="ECO:0000313" key="9">
    <source>
        <dbReference type="EMBL" id="MFC4076646.1"/>
    </source>
</evidence>
<dbReference type="PANTHER" id="PTHR11601">
    <property type="entry name" value="CYSTEINE DESULFURYLASE FAMILY MEMBER"/>
    <property type="match status" value="1"/>
</dbReference>
<dbReference type="PANTHER" id="PTHR11601:SF50">
    <property type="entry name" value="CYSTEINE DESULFURASE ISCS 2-RELATED"/>
    <property type="match status" value="1"/>
</dbReference>
<keyword evidence="5" id="KW-0408">Iron</keyword>
<evidence type="ECO:0000256" key="2">
    <source>
        <dbReference type="ARBA" id="ARBA00006490"/>
    </source>
</evidence>
<dbReference type="Gene3D" id="1.10.260.50">
    <property type="match status" value="1"/>
</dbReference>
<evidence type="ECO:0000259" key="8">
    <source>
        <dbReference type="Pfam" id="PF00266"/>
    </source>
</evidence>
<comment type="cofactor">
    <cofactor evidence="1 7">
        <name>pyridoxal 5'-phosphate</name>
        <dbReference type="ChEBI" id="CHEBI:597326"/>
    </cofactor>
</comment>
<organism evidence="9 10">
    <name type="scientific">Salinithrix halophila</name>
    <dbReference type="NCBI Taxonomy" id="1485204"/>
    <lineage>
        <taxon>Bacteria</taxon>
        <taxon>Bacillati</taxon>
        <taxon>Bacillota</taxon>
        <taxon>Bacilli</taxon>
        <taxon>Bacillales</taxon>
        <taxon>Thermoactinomycetaceae</taxon>
        <taxon>Salinithrix</taxon>
    </lineage>
</organism>
<dbReference type="Pfam" id="PF00266">
    <property type="entry name" value="Aminotran_5"/>
    <property type="match status" value="1"/>
</dbReference>
<dbReference type="Proteomes" id="UP001595843">
    <property type="component" value="Unassembled WGS sequence"/>
</dbReference>
<dbReference type="EMBL" id="JBHSAP010000009">
    <property type="protein sequence ID" value="MFC4076646.1"/>
    <property type="molecule type" value="Genomic_DNA"/>
</dbReference>
<evidence type="ECO:0000256" key="5">
    <source>
        <dbReference type="ARBA" id="ARBA00023004"/>
    </source>
</evidence>
<dbReference type="InterPro" id="IPR016454">
    <property type="entry name" value="Cysteine_dSase"/>
</dbReference>
<keyword evidence="10" id="KW-1185">Reference proteome</keyword>
<name>A0ABV8JHF5_9BACL</name>
<dbReference type="PIRSF" id="PIRSF005572">
    <property type="entry name" value="NifS"/>
    <property type="match status" value="1"/>
</dbReference>
<evidence type="ECO:0000256" key="1">
    <source>
        <dbReference type="ARBA" id="ARBA00001933"/>
    </source>
</evidence>
<keyword evidence="4" id="KW-0663">Pyridoxal phosphate</keyword>